<protein>
    <submittedName>
        <fullName evidence="1">Uncharacterized protein</fullName>
    </submittedName>
</protein>
<proteinExistence type="predicted"/>
<keyword evidence="2" id="KW-1185">Reference proteome</keyword>
<dbReference type="AlphaFoldDB" id="A0A261XU07"/>
<reference evidence="1 2" key="1">
    <citation type="journal article" date="2017" name="Mycologia">
        <title>Bifiguratus adelaidae, gen. et sp. nov., a new member of Mucoromycotina in endophytic and soil-dwelling habitats.</title>
        <authorList>
            <person name="Torres-Cruz T.J."/>
            <person name="Billingsley Tobias T.L."/>
            <person name="Almatruk M."/>
            <person name="Hesse C."/>
            <person name="Kuske C.R."/>
            <person name="Desiro A."/>
            <person name="Benucci G.M."/>
            <person name="Bonito G."/>
            <person name="Stajich J.E."/>
            <person name="Dunlap C."/>
            <person name="Arnold A.E."/>
            <person name="Porras-Alfaro A."/>
        </authorList>
    </citation>
    <scope>NUCLEOTIDE SEQUENCE [LARGE SCALE GENOMIC DNA]</scope>
    <source>
        <strain evidence="1 2">AZ0501</strain>
    </source>
</reference>
<accession>A0A261XU07</accession>
<dbReference type="Proteomes" id="UP000242875">
    <property type="component" value="Unassembled WGS sequence"/>
</dbReference>
<sequence length="103" mass="11431">MSNIEMNNIDEEHFQPAVPEPAEAHLAQQGIQPSYSMELPLDSIHHGIYGSMMNTLGNIFGTLGAIPCCVCFPNPYKRIYQGEVGLITRFGKFYKCVDPGLVQ</sequence>
<name>A0A261XU07_9FUNG</name>
<gene>
    <name evidence="1" type="ORF">BZG36_04783</name>
</gene>
<comment type="caution">
    <text evidence="1">The sequence shown here is derived from an EMBL/GenBank/DDBJ whole genome shotgun (WGS) entry which is preliminary data.</text>
</comment>
<dbReference type="OrthoDB" id="2105077at2759"/>
<evidence type="ECO:0000313" key="2">
    <source>
        <dbReference type="Proteomes" id="UP000242875"/>
    </source>
</evidence>
<dbReference type="EMBL" id="MVBO01000231">
    <property type="protein sequence ID" value="OZJ01832.1"/>
    <property type="molecule type" value="Genomic_DNA"/>
</dbReference>
<organism evidence="1 2">
    <name type="scientific">Bifiguratus adelaidae</name>
    <dbReference type="NCBI Taxonomy" id="1938954"/>
    <lineage>
        <taxon>Eukaryota</taxon>
        <taxon>Fungi</taxon>
        <taxon>Fungi incertae sedis</taxon>
        <taxon>Mucoromycota</taxon>
        <taxon>Mucoromycotina</taxon>
        <taxon>Endogonomycetes</taxon>
        <taxon>Endogonales</taxon>
        <taxon>Endogonales incertae sedis</taxon>
        <taxon>Bifiguratus</taxon>
    </lineage>
</organism>
<feature type="non-terminal residue" evidence="1">
    <location>
        <position position="103"/>
    </location>
</feature>
<evidence type="ECO:0000313" key="1">
    <source>
        <dbReference type="EMBL" id="OZJ01832.1"/>
    </source>
</evidence>